<dbReference type="InterPro" id="IPR014001">
    <property type="entry name" value="Helicase_ATP-bd"/>
</dbReference>
<dbReference type="InterPro" id="IPR040980">
    <property type="entry name" value="SWI2_SNF2"/>
</dbReference>
<evidence type="ECO:0000256" key="2">
    <source>
        <dbReference type="ARBA" id="ARBA00008598"/>
    </source>
</evidence>
<evidence type="ECO:0000256" key="9">
    <source>
        <dbReference type="ARBA" id="ARBA00023125"/>
    </source>
</evidence>
<dbReference type="GO" id="GO:0005524">
    <property type="term" value="F:ATP binding"/>
    <property type="evidence" value="ECO:0007669"/>
    <property type="project" value="UniProtKB-KW"/>
</dbReference>
<dbReference type="STRING" id="313628.LNTAR_25395"/>
<name>A6DSC1_9BACT</name>
<comment type="function">
    <text evidence="10">Subunit R is required for both nuclease and ATPase activities, but not for modification.</text>
</comment>
<dbReference type="REBASE" id="26136">
    <property type="entry name" value="LarORF25420P"/>
</dbReference>
<evidence type="ECO:0000256" key="8">
    <source>
        <dbReference type="ARBA" id="ARBA00022840"/>
    </source>
</evidence>
<evidence type="ECO:0000256" key="7">
    <source>
        <dbReference type="ARBA" id="ARBA00022801"/>
    </source>
</evidence>
<dbReference type="Pfam" id="PF22679">
    <property type="entry name" value="T1R_D3-like"/>
    <property type="match status" value="1"/>
</dbReference>
<dbReference type="Gene3D" id="3.40.50.300">
    <property type="entry name" value="P-loop containing nucleotide triphosphate hydrolases"/>
    <property type="match status" value="2"/>
</dbReference>
<dbReference type="RefSeq" id="WP_007280730.1">
    <property type="nucleotide sequence ID" value="NZ_ABCK01000029.1"/>
</dbReference>
<dbReference type="NCBIfam" id="TIGR00348">
    <property type="entry name" value="hsdR"/>
    <property type="match status" value="1"/>
</dbReference>
<dbReference type="EMBL" id="ABCK01000029">
    <property type="protein sequence ID" value="EDM25466.1"/>
    <property type="molecule type" value="Genomic_DNA"/>
</dbReference>
<dbReference type="Pfam" id="PF04313">
    <property type="entry name" value="HSDR_N"/>
    <property type="match status" value="1"/>
</dbReference>
<keyword evidence="4 10" id="KW-0547">Nucleotide-binding</keyword>
<dbReference type="InterPro" id="IPR004473">
    <property type="entry name" value="Restrct_endonuc_typeI_HsdR"/>
</dbReference>
<evidence type="ECO:0000256" key="4">
    <source>
        <dbReference type="ARBA" id="ARBA00022741"/>
    </source>
</evidence>
<dbReference type="GO" id="GO:0009035">
    <property type="term" value="F:type I site-specific deoxyribonuclease activity"/>
    <property type="evidence" value="ECO:0007669"/>
    <property type="project" value="UniProtKB-EC"/>
</dbReference>
<evidence type="ECO:0000259" key="11">
    <source>
        <dbReference type="PROSITE" id="PS51192"/>
    </source>
</evidence>
<dbReference type="SMART" id="SM00487">
    <property type="entry name" value="DEXDc"/>
    <property type="match status" value="1"/>
</dbReference>
<dbReference type="AlphaFoldDB" id="A6DSC1"/>
<evidence type="ECO:0000313" key="12">
    <source>
        <dbReference type="EMBL" id="EDM25466.1"/>
    </source>
</evidence>
<protein>
    <recommendedName>
        <fullName evidence="10">Type I restriction enzyme endonuclease subunit</fullName>
        <shortName evidence="10">R protein</shortName>
        <ecNumber evidence="10">3.1.21.3</ecNumber>
    </recommendedName>
</protein>
<keyword evidence="8 10" id="KW-0067">ATP-binding</keyword>
<dbReference type="PROSITE" id="PS51192">
    <property type="entry name" value="HELICASE_ATP_BIND_1"/>
    <property type="match status" value="1"/>
</dbReference>
<evidence type="ECO:0000256" key="3">
    <source>
        <dbReference type="ARBA" id="ARBA00022722"/>
    </source>
</evidence>
<gene>
    <name evidence="12" type="ORF">LNTAR_25395</name>
</gene>
<dbReference type="EC" id="3.1.21.3" evidence="10"/>
<evidence type="ECO:0000313" key="13">
    <source>
        <dbReference type="Proteomes" id="UP000004947"/>
    </source>
</evidence>
<dbReference type="PANTHER" id="PTHR30195">
    <property type="entry name" value="TYPE I SITE-SPECIFIC DEOXYRIBONUCLEASE PROTEIN SUBUNIT M AND R"/>
    <property type="match status" value="1"/>
</dbReference>
<keyword evidence="13" id="KW-1185">Reference proteome</keyword>
<keyword evidence="9 10" id="KW-0238">DNA-binding</keyword>
<feature type="domain" description="Helicase ATP-binding" evidence="11">
    <location>
        <begin position="331"/>
        <end position="500"/>
    </location>
</feature>
<comment type="similarity">
    <text evidence="2 10">Belongs to the HsdR family.</text>
</comment>
<comment type="catalytic activity">
    <reaction evidence="1 10">
        <text>Endonucleolytic cleavage of DNA to give random double-stranded fragments with terminal 5'-phosphates, ATP is simultaneously hydrolyzed.</text>
        <dbReference type="EC" id="3.1.21.3"/>
    </reaction>
</comment>
<dbReference type="Proteomes" id="UP000004947">
    <property type="component" value="Unassembled WGS sequence"/>
</dbReference>
<evidence type="ECO:0000256" key="10">
    <source>
        <dbReference type="RuleBase" id="RU364115"/>
    </source>
</evidence>
<keyword evidence="6" id="KW-0255">Endonuclease</keyword>
<comment type="caution">
    <text evidence="12">The sequence shown here is derived from an EMBL/GenBank/DDBJ whole genome shotgun (WGS) entry which is preliminary data.</text>
</comment>
<evidence type="ECO:0000256" key="5">
    <source>
        <dbReference type="ARBA" id="ARBA00022747"/>
    </source>
</evidence>
<keyword evidence="3" id="KW-0540">Nuclease</keyword>
<sequence length="1083" mass="124104">MSTLPQTKEELSSQIPALKLLMNLGYEYLNPEEALKHRGGNTANVILRDVLIKYLQQQTFVWKGQEHPLSNNAIDTIIRELTPSMNEGLMVVNEKIYNKLTLGITVTEFIDGKKASPTIPIINWKEFHKNSFHVTDEMEVLAEDGLHNRRPDIICFVNGLPLAVIEAKRPDGSKTHEAMLAEGISQNIRNQGIKEIPQLFAYSQLLMSINGLDGRYATTGTPAKFWAKWREENIIEEDFISLKNTALSSAKKSQLFEHRPAWIQKYFAEREAQGELLPTDQDRLIISLLEPKRFLEFIQFFILFDQKTGKIAARYQQFFGIRSLIERINTRKPQGGREGGVIWHTTGSGKSFTMVFLSKALLLHESLAECRIIVVTDRVDLETQLNNTFKSGGAISGKKDKAKSKVSSGRDLAQRIGRGTERIIFSIINKFNTASKQEECYNDSENIVVLIDEGHRSHNGENHERMRQALPNAAYVAFTGTPLLKDDKTTNKFGKIIHAYTMQRSVEDGTTTPLLYEERIPELEVNENAIDKWFERITEGLTEEQKVDLKKKYAKKGQIYKTDGRIELIAHDISDHFVKNIDRGLKGQLATDSKLDAIRYKKYLDEIGIVSSAVVISAPDTREGHTEVDEAKLPEVQEWWKKNVGKEDEQTYTKAVIEDFAREDGVDLLIVVDKLLTGFDEPKNAVLYMDKPLKAHNLIQAIARVNRLHSKKKFGLLIDYRGILKELDTTIQAYQDLAERTQHGYDIEDLAGLYSEMSVEYKKLPQLHADLWDLFKDIKNKADIEQYRQLLIPSLVTDDEGHSYDQRLKVREDFYEALNEFSSCLKVALASVNYYDDKSFTEEQRSEYKRDLKWFNNLRKIIRNDANETVDYSLYEERIGKLLNKHVAGTEVREPEGVYVVSELGKPEDWTEEKTRNETDIIKSRVKKIIDEELKDDPYAQKVFSELLNQAIAEAKAMFNHPYKGYALFKNFEDKLNDRQIDDLPEVFADNLNARAFYGVFKIVLNEDFSNIPENEAIKLSFLIDETVNKAVAENSISPQNIENQIRKDLLPQIFKMGIGMDRVKEVLEQVIQITRFGAGKDA</sequence>
<dbReference type="Gene3D" id="3.90.1570.50">
    <property type="match status" value="1"/>
</dbReference>
<dbReference type="GO" id="GO:0003677">
    <property type="term" value="F:DNA binding"/>
    <property type="evidence" value="ECO:0007669"/>
    <property type="project" value="UniProtKB-KW"/>
</dbReference>
<dbReference type="InterPro" id="IPR027417">
    <property type="entry name" value="P-loop_NTPase"/>
</dbReference>
<dbReference type="GO" id="GO:0009307">
    <property type="term" value="P:DNA restriction-modification system"/>
    <property type="evidence" value="ECO:0007669"/>
    <property type="project" value="UniProtKB-KW"/>
</dbReference>
<keyword evidence="7 10" id="KW-0378">Hydrolase</keyword>
<keyword evidence="5 10" id="KW-0680">Restriction system</keyword>
<reference evidence="12 13" key="1">
    <citation type="journal article" date="2010" name="J. Bacteriol.">
        <title>Genome sequence of Lentisphaera araneosa HTCC2155T, the type species of the order Lentisphaerales in the phylum Lentisphaerae.</title>
        <authorList>
            <person name="Thrash J.C."/>
            <person name="Cho J.C."/>
            <person name="Vergin K.L."/>
            <person name="Morris R.M."/>
            <person name="Giovannoni S.J."/>
        </authorList>
    </citation>
    <scope>NUCLEOTIDE SEQUENCE [LARGE SCALE GENOMIC DNA]</scope>
    <source>
        <strain evidence="12 13">HTCC2155</strain>
    </source>
</reference>
<dbReference type="InterPro" id="IPR055180">
    <property type="entry name" value="HsdR_RecA-like_helicase_dom_2"/>
</dbReference>
<accession>A6DSC1</accession>
<proteinExistence type="inferred from homology"/>
<dbReference type="CDD" id="cd22332">
    <property type="entry name" value="HsdR_N"/>
    <property type="match status" value="1"/>
</dbReference>
<evidence type="ECO:0000256" key="1">
    <source>
        <dbReference type="ARBA" id="ARBA00000851"/>
    </source>
</evidence>
<dbReference type="OrthoDB" id="9758243at2"/>
<organism evidence="12 13">
    <name type="scientific">Lentisphaera araneosa HTCC2155</name>
    <dbReference type="NCBI Taxonomy" id="313628"/>
    <lineage>
        <taxon>Bacteria</taxon>
        <taxon>Pseudomonadati</taxon>
        <taxon>Lentisphaerota</taxon>
        <taxon>Lentisphaeria</taxon>
        <taxon>Lentisphaerales</taxon>
        <taxon>Lentisphaeraceae</taxon>
        <taxon>Lentisphaera</taxon>
    </lineage>
</organism>
<dbReference type="InterPro" id="IPR051268">
    <property type="entry name" value="Type-I_R_enzyme_R_subunit"/>
</dbReference>
<dbReference type="SUPFAM" id="SSF52540">
    <property type="entry name" value="P-loop containing nucleoside triphosphate hydrolases"/>
    <property type="match status" value="2"/>
</dbReference>
<dbReference type="PANTHER" id="PTHR30195:SF15">
    <property type="entry name" value="TYPE I RESTRICTION ENZYME HINDI ENDONUCLEASE SUBUNIT"/>
    <property type="match status" value="1"/>
</dbReference>
<dbReference type="CDD" id="cd18800">
    <property type="entry name" value="SF2_C_EcoR124I-like"/>
    <property type="match status" value="1"/>
</dbReference>
<dbReference type="eggNOG" id="COG0610">
    <property type="taxonomic scope" value="Bacteria"/>
</dbReference>
<evidence type="ECO:0000256" key="6">
    <source>
        <dbReference type="ARBA" id="ARBA00022759"/>
    </source>
</evidence>
<dbReference type="Pfam" id="PF18766">
    <property type="entry name" value="SWI2_SNF2"/>
    <property type="match status" value="1"/>
</dbReference>
<dbReference type="InterPro" id="IPR007409">
    <property type="entry name" value="Restrct_endonuc_type1_HsdR_N"/>
</dbReference>
<comment type="subunit">
    <text evidence="10">The type I restriction/modification system is composed of three polypeptides R, M and S.</text>
</comment>